<reference evidence="1" key="1">
    <citation type="submission" date="2021-09" db="EMBL/GenBank/DDBJ databases">
        <title>A high-quality genome of the endoparasitic fungus Hirsutella rhossiliensis with a comparison of Hirsutella genomes reveals transposable elements contributing to genome size variation.</title>
        <authorList>
            <person name="Lin R."/>
            <person name="Jiao Y."/>
            <person name="Sun X."/>
            <person name="Ling J."/>
            <person name="Xie B."/>
            <person name="Cheng X."/>
        </authorList>
    </citation>
    <scope>NUCLEOTIDE SEQUENCE</scope>
    <source>
        <strain evidence="1">HR02</strain>
    </source>
</reference>
<dbReference type="GeneID" id="68351615"/>
<comment type="caution">
    <text evidence="1">The sequence shown here is derived from an EMBL/GenBank/DDBJ whole genome shotgun (WGS) entry which is preliminary data.</text>
</comment>
<dbReference type="Proteomes" id="UP000824596">
    <property type="component" value="Unassembled WGS sequence"/>
</dbReference>
<dbReference type="OrthoDB" id="4927045at2759"/>
<sequence length="77" mass="8589">MIANMEASHEAVLPEVIPLPDFSKARQPANPREWASKELMAAVSRALDELRGFDAHAAHTKGLYQHALKREIEKVAQ</sequence>
<protein>
    <submittedName>
        <fullName evidence="1">Uncharacterized protein</fullName>
    </submittedName>
</protein>
<evidence type="ECO:0000313" key="1">
    <source>
        <dbReference type="EMBL" id="KAH0967077.1"/>
    </source>
</evidence>
<evidence type="ECO:0000313" key="2">
    <source>
        <dbReference type="Proteomes" id="UP000824596"/>
    </source>
</evidence>
<dbReference type="EMBL" id="JAIZPD010000002">
    <property type="protein sequence ID" value="KAH0967077.1"/>
    <property type="molecule type" value="Genomic_DNA"/>
</dbReference>
<dbReference type="RefSeq" id="XP_044724590.1">
    <property type="nucleotide sequence ID" value="XM_044860957.1"/>
</dbReference>
<name>A0A9P8N9H2_9HYPO</name>
<keyword evidence="2" id="KW-1185">Reference proteome</keyword>
<gene>
    <name evidence="1" type="ORF">HRG_02486</name>
</gene>
<organism evidence="1 2">
    <name type="scientific">Hirsutella rhossiliensis</name>
    <dbReference type="NCBI Taxonomy" id="111463"/>
    <lineage>
        <taxon>Eukaryota</taxon>
        <taxon>Fungi</taxon>
        <taxon>Dikarya</taxon>
        <taxon>Ascomycota</taxon>
        <taxon>Pezizomycotina</taxon>
        <taxon>Sordariomycetes</taxon>
        <taxon>Hypocreomycetidae</taxon>
        <taxon>Hypocreales</taxon>
        <taxon>Ophiocordycipitaceae</taxon>
        <taxon>Hirsutella</taxon>
    </lineage>
</organism>
<dbReference type="AlphaFoldDB" id="A0A9P8N9H2"/>
<proteinExistence type="predicted"/>
<accession>A0A9P8N9H2</accession>